<evidence type="ECO:0000313" key="4">
    <source>
        <dbReference type="WBParaSite" id="TREG1_66200.1"/>
    </source>
</evidence>
<feature type="compositionally biased region" description="Low complexity" evidence="1">
    <location>
        <begin position="169"/>
        <end position="191"/>
    </location>
</feature>
<feature type="transmembrane region" description="Helical" evidence="2">
    <location>
        <begin position="437"/>
        <end position="457"/>
    </location>
</feature>
<feature type="transmembrane region" description="Helical" evidence="2">
    <location>
        <begin position="469"/>
        <end position="487"/>
    </location>
</feature>
<keyword evidence="3" id="KW-1185">Reference proteome</keyword>
<dbReference type="AlphaFoldDB" id="A0AA85K107"/>
<dbReference type="WBParaSite" id="TREG1_66200.1">
    <property type="protein sequence ID" value="TREG1_66200.1"/>
    <property type="gene ID" value="TREG1_66200"/>
</dbReference>
<dbReference type="Proteomes" id="UP000050795">
    <property type="component" value="Unassembled WGS sequence"/>
</dbReference>
<feature type="region of interest" description="Disordered" evidence="1">
    <location>
        <begin position="134"/>
        <end position="199"/>
    </location>
</feature>
<keyword evidence="2" id="KW-1133">Transmembrane helix</keyword>
<feature type="transmembrane region" description="Helical" evidence="2">
    <location>
        <begin position="355"/>
        <end position="375"/>
    </location>
</feature>
<keyword evidence="2" id="KW-0472">Membrane</keyword>
<keyword evidence="2" id="KW-0812">Transmembrane</keyword>
<evidence type="ECO:0000313" key="3">
    <source>
        <dbReference type="Proteomes" id="UP000050795"/>
    </source>
</evidence>
<evidence type="ECO:0000256" key="1">
    <source>
        <dbReference type="SAM" id="MobiDB-lite"/>
    </source>
</evidence>
<name>A0AA85K107_TRIRE</name>
<organism evidence="3 4">
    <name type="scientific">Trichobilharzia regenti</name>
    <name type="common">Nasal bird schistosome</name>
    <dbReference type="NCBI Taxonomy" id="157069"/>
    <lineage>
        <taxon>Eukaryota</taxon>
        <taxon>Metazoa</taxon>
        <taxon>Spiralia</taxon>
        <taxon>Lophotrochozoa</taxon>
        <taxon>Platyhelminthes</taxon>
        <taxon>Trematoda</taxon>
        <taxon>Digenea</taxon>
        <taxon>Strigeidida</taxon>
        <taxon>Schistosomatoidea</taxon>
        <taxon>Schistosomatidae</taxon>
        <taxon>Trichobilharzia</taxon>
    </lineage>
</organism>
<sequence>MSIFGIIKCLGTHGILNICDLRRSGISFPKRPEFFVLTCSTLPLVVSVLSRPLFTPLSPMHKYFILGWGMAQTRFFFDLFTRTATIYHLVYWVYRTPIIHLIWHICFICELQCKKIHENAKTLFQRRKSVTKTVKASPKRYGKQQPTSRGRTTEWGYADKRRKSRSGKSFRTTSGDSVPSPKSSSTNNSSGLNEKNNIPTPVVNAGGVSLIAPQPLIPGSINQLPPDMVPNLNGIMNPYGQMMVMPDGYNMFPGGAVGQQTNPYAMNMGYGMGYGMPMNMGNYINQVNAYNQANFMYPMANGMNSDTGKDSSTNTTVTDKPLLNDTSEKAAQIKQKPKIEIPPPTKQFLYRCKRILPGCIYIASFLITLPSIAAFEPEEVDGMTLARCTTMCRSYFYYDLVVLITLPTVSVITAFYYSALSKKQINGERKMTYRLRCYYVTFILLNIPMFVLMLTSIGFRLSEKPYRNIYGTGILIAMTAYHTNFALKSTVYTTGCNCICCSDSCLIRYPKVGRMIASFTTPVAVKDKEALLEGMVIPVRYEK</sequence>
<protein>
    <submittedName>
        <fullName evidence="4">G_PROTEIN_RECEP_F1_2 domain-containing protein</fullName>
    </submittedName>
</protein>
<dbReference type="Gene3D" id="1.20.1070.10">
    <property type="entry name" value="Rhodopsin 7-helix transmembrane proteins"/>
    <property type="match status" value="1"/>
</dbReference>
<proteinExistence type="predicted"/>
<feature type="transmembrane region" description="Helical" evidence="2">
    <location>
        <begin position="395"/>
        <end position="417"/>
    </location>
</feature>
<reference evidence="4" key="2">
    <citation type="submission" date="2023-11" db="UniProtKB">
        <authorList>
            <consortium name="WormBaseParasite"/>
        </authorList>
    </citation>
    <scope>IDENTIFICATION</scope>
</reference>
<evidence type="ECO:0000256" key="2">
    <source>
        <dbReference type="SAM" id="Phobius"/>
    </source>
</evidence>
<reference evidence="3" key="1">
    <citation type="submission" date="2022-06" db="EMBL/GenBank/DDBJ databases">
        <authorList>
            <person name="Berger JAMES D."/>
            <person name="Berger JAMES D."/>
        </authorList>
    </citation>
    <scope>NUCLEOTIDE SEQUENCE [LARGE SCALE GENOMIC DNA]</scope>
</reference>
<feature type="compositionally biased region" description="Polar residues" evidence="1">
    <location>
        <begin position="306"/>
        <end position="318"/>
    </location>
</feature>
<feature type="region of interest" description="Disordered" evidence="1">
    <location>
        <begin position="306"/>
        <end position="328"/>
    </location>
</feature>
<accession>A0AA85K107</accession>
<feature type="transmembrane region" description="Helical" evidence="2">
    <location>
        <begin position="34"/>
        <end position="54"/>
    </location>
</feature>